<dbReference type="InterPro" id="IPR039523">
    <property type="entry name" value="RimK-rel_E_lig_ATP-grasp"/>
</dbReference>
<accession>A0A8H2PKK1</accession>
<evidence type="ECO:0000313" key="2">
    <source>
        <dbReference type="EMBL" id="TMM45277.1"/>
    </source>
</evidence>
<name>A0A8H2PKK1_9GAMM</name>
<sequence>MMLLTLYIHFIYYRDRQMRKITQLTEIVKYIYFISGLNPLKLYNSFSEFFIYYNKRRFSPEEILLYNMLSKHNTCRYKKNIYSNEEYLSLQKKLNPASFVQMTESKTYFYKLCEQKGIPTPKVLFYINKESSSNTRKQIVNHVKYQLNALPDGNFIVKPSSGTHGKGIFFFSKKADEFQIIGAKTFTLDSFTYHLGALCYLHDYIIQERITNHTDILSFAPSDALQTLRVNSLIIDEECSIIFCLFKQAGYGQLVDNFNMGQNKSTLWVVDLKTGQLVQGYQINENGYGHKEALNFKKNICLPFWSETLELVRNASKKFLPLRTVGWDVAITNKGPIIIEGNCFFDPASSIEGYDQENIYQQLKKQVPPHV</sequence>
<keyword evidence="3" id="KW-1185">Reference proteome</keyword>
<dbReference type="Proteomes" id="UP000307702">
    <property type="component" value="Unassembled WGS sequence"/>
</dbReference>
<gene>
    <name evidence="2" type="ORF">FCS21_09300</name>
</gene>
<reference evidence="2 3" key="1">
    <citation type="submission" date="2019-05" db="EMBL/GenBank/DDBJ databases">
        <title>Colwellia ponticola sp. nov., isolated from seawater.</title>
        <authorList>
            <person name="Yoon J.-H."/>
        </authorList>
    </citation>
    <scope>NUCLEOTIDE SEQUENCE [LARGE SCALE GENOMIC DNA]</scope>
    <source>
        <strain evidence="2 3">OISW-25</strain>
    </source>
</reference>
<dbReference type="SUPFAM" id="SSF56059">
    <property type="entry name" value="Glutathione synthetase ATP-binding domain-like"/>
    <property type="match status" value="1"/>
</dbReference>
<dbReference type="Pfam" id="PF14397">
    <property type="entry name" value="ATPgrasp_ST"/>
    <property type="match status" value="1"/>
</dbReference>
<feature type="domain" description="Alpha-L-glutamate ligase-related protein ATP-grasp" evidence="1">
    <location>
        <begin position="89"/>
        <end position="343"/>
    </location>
</feature>
<dbReference type="AlphaFoldDB" id="A0A8H2PKK1"/>
<organism evidence="2 3">
    <name type="scientific">Colwellia ponticola</name>
    <dbReference type="NCBI Taxonomy" id="2304625"/>
    <lineage>
        <taxon>Bacteria</taxon>
        <taxon>Pseudomonadati</taxon>
        <taxon>Pseudomonadota</taxon>
        <taxon>Gammaproteobacteria</taxon>
        <taxon>Alteromonadales</taxon>
        <taxon>Colwelliaceae</taxon>
        <taxon>Colwellia</taxon>
    </lineage>
</organism>
<comment type="caution">
    <text evidence="2">The sequence shown here is derived from an EMBL/GenBank/DDBJ whole genome shotgun (WGS) entry which is preliminary data.</text>
</comment>
<evidence type="ECO:0000259" key="1">
    <source>
        <dbReference type="Pfam" id="PF14397"/>
    </source>
</evidence>
<dbReference type="OrthoDB" id="5822672at2"/>
<dbReference type="EMBL" id="SZVP01000007">
    <property type="protein sequence ID" value="TMM45277.1"/>
    <property type="molecule type" value="Genomic_DNA"/>
</dbReference>
<evidence type="ECO:0000313" key="3">
    <source>
        <dbReference type="Proteomes" id="UP000307702"/>
    </source>
</evidence>
<proteinExistence type="predicted"/>
<protein>
    <recommendedName>
        <fullName evidence="1">Alpha-L-glutamate ligase-related protein ATP-grasp domain-containing protein</fullName>
    </recommendedName>
</protein>